<accession>A0ACA9S7N9</accession>
<dbReference type="EMBL" id="CAJVQC010096704">
    <property type="protein sequence ID" value="CAG8829136.1"/>
    <property type="molecule type" value="Genomic_DNA"/>
</dbReference>
<evidence type="ECO:0000313" key="2">
    <source>
        <dbReference type="Proteomes" id="UP000789920"/>
    </source>
</evidence>
<dbReference type="Proteomes" id="UP000789920">
    <property type="component" value="Unassembled WGS sequence"/>
</dbReference>
<name>A0ACA9S7N9_9GLOM</name>
<gene>
    <name evidence="1" type="ORF">RPERSI_LOCUS27419</name>
</gene>
<keyword evidence="2" id="KW-1185">Reference proteome</keyword>
<feature type="non-terminal residue" evidence="1">
    <location>
        <position position="1"/>
    </location>
</feature>
<protein>
    <submittedName>
        <fullName evidence="1">11622_t:CDS:1</fullName>
    </submittedName>
</protein>
<evidence type="ECO:0000313" key="1">
    <source>
        <dbReference type="EMBL" id="CAG8829136.1"/>
    </source>
</evidence>
<organism evidence="1 2">
    <name type="scientific">Racocetra persica</name>
    <dbReference type="NCBI Taxonomy" id="160502"/>
    <lineage>
        <taxon>Eukaryota</taxon>
        <taxon>Fungi</taxon>
        <taxon>Fungi incertae sedis</taxon>
        <taxon>Mucoromycota</taxon>
        <taxon>Glomeromycotina</taxon>
        <taxon>Glomeromycetes</taxon>
        <taxon>Diversisporales</taxon>
        <taxon>Gigasporaceae</taxon>
        <taxon>Racocetra</taxon>
    </lineage>
</organism>
<comment type="caution">
    <text evidence="1">The sequence shown here is derived from an EMBL/GenBank/DDBJ whole genome shotgun (WGS) entry which is preliminary data.</text>
</comment>
<reference evidence="1" key="1">
    <citation type="submission" date="2021-06" db="EMBL/GenBank/DDBJ databases">
        <authorList>
            <person name="Kallberg Y."/>
            <person name="Tangrot J."/>
            <person name="Rosling A."/>
        </authorList>
    </citation>
    <scope>NUCLEOTIDE SEQUENCE</scope>
    <source>
        <strain evidence="1">MA461A</strain>
    </source>
</reference>
<sequence>SKEEDVQTDDQEFKKKVDRYKWIFDDPGGYGSDIPHYKVNRWKREFDGSTSDE</sequence>
<proteinExistence type="predicted"/>
<feature type="non-terminal residue" evidence="1">
    <location>
        <position position="53"/>
    </location>
</feature>